<keyword evidence="3 5" id="KW-1133">Transmembrane helix</keyword>
<keyword evidence="7" id="KW-0436">Ligase</keyword>
<name>A0A4R4UXN1_9PSEU</name>
<dbReference type="PANTHER" id="PTHR37422">
    <property type="entry name" value="TEICHURONIC ACID BIOSYNTHESIS PROTEIN TUAE"/>
    <property type="match status" value="1"/>
</dbReference>
<feature type="transmembrane region" description="Helical" evidence="5">
    <location>
        <begin position="133"/>
        <end position="152"/>
    </location>
</feature>
<feature type="transmembrane region" description="Helical" evidence="5">
    <location>
        <begin position="247"/>
        <end position="265"/>
    </location>
</feature>
<feature type="transmembrane region" description="Helical" evidence="5">
    <location>
        <begin position="335"/>
        <end position="359"/>
    </location>
</feature>
<dbReference type="OrthoDB" id="5057163at2"/>
<keyword evidence="8" id="KW-1185">Reference proteome</keyword>
<feature type="transmembrane region" description="Helical" evidence="5">
    <location>
        <begin position="172"/>
        <end position="190"/>
    </location>
</feature>
<comment type="caution">
    <text evidence="7">The sequence shown here is derived from an EMBL/GenBank/DDBJ whole genome shotgun (WGS) entry which is preliminary data.</text>
</comment>
<dbReference type="Proteomes" id="UP000294744">
    <property type="component" value="Unassembled WGS sequence"/>
</dbReference>
<evidence type="ECO:0000256" key="1">
    <source>
        <dbReference type="ARBA" id="ARBA00004141"/>
    </source>
</evidence>
<keyword evidence="2 5" id="KW-0812">Transmembrane</keyword>
<gene>
    <name evidence="7" type="ORF">E1161_08465</name>
</gene>
<reference evidence="7 8" key="1">
    <citation type="submission" date="2019-03" db="EMBL/GenBank/DDBJ databases">
        <title>Draft genome sequences of novel Actinobacteria.</title>
        <authorList>
            <person name="Sahin N."/>
            <person name="Ay H."/>
            <person name="Saygin H."/>
        </authorList>
    </citation>
    <scope>NUCLEOTIDE SEQUENCE [LARGE SCALE GENOMIC DNA]</scope>
    <source>
        <strain evidence="7 8">16K404</strain>
    </source>
</reference>
<dbReference type="EMBL" id="SMKV01000008">
    <property type="protein sequence ID" value="TDC94034.1"/>
    <property type="molecule type" value="Genomic_DNA"/>
</dbReference>
<evidence type="ECO:0000313" key="8">
    <source>
        <dbReference type="Proteomes" id="UP000294744"/>
    </source>
</evidence>
<feature type="transmembrane region" description="Helical" evidence="5">
    <location>
        <begin position="80"/>
        <end position="100"/>
    </location>
</feature>
<protein>
    <submittedName>
        <fullName evidence="7">O-antigen ligase domain-containing protein</fullName>
    </submittedName>
</protein>
<comment type="subcellular location">
    <subcellularLocation>
        <location evidence="1">Membrane</location>
        <topology evidence="1">Multi-pass membrane protein</topology>
    </subcellularLocation>
</comment>
<feature type="domain" description="O-antigen ligase-related" evidence="6">
    <location>
        <begin position="208"/>
        <end position="351"/>
    </location>
</feature>
<evidence type="ECO:0000313" key="7">
    <source>
        <dbReference type="EMBL" id="TDC94034.1"/>
    </source>
</evidence>
<feature type="transmembrane region" description="Helical" evidence="5">
    <location>
        <begin position="197"/>
        <end position="217"/>
    </location>
</feature>
<dbReference type="GO" id="GO:0016020">
    <property type="term" value="C:membrane"/>
    <property type="evidence" value="ECO:0007669"/>
    <property type="project" value="UniProtKB-SubCell"/>
</dbReference>
<evidence type="ECO:0000256" key="3">
    <source>
        <dbReference type="ARBA" id="ARBA00022989"/>
    </source>
</evidence>
<feature type="transmembrane region" description="Helical" evidence="5">
    <location>
        <begin position="371"/>
        <end position="388"/>
    </location>
</feature>
<feature type="transmembrane region" description="Helical" evidence="5">
    <location>
        <begin position="106"/>
        <end position="126"/>
    </location>
</feature>
<organism evidence="7 8">
    <name type="scientific">Saccharopolyspora aridisoli</name>
    <dbReference type="NCBI Taxonomy" id="2530385"/>
    <lineage>
        <taxon>Bacteria</taxon>
        <taxon>Bacillati</taxon>
        <taxon>Actinomycetota</taxon>
        <taxon>Actinomycetes</taxon>
        <taxon>Pseudonocardiales</taxon>
        <taxon>Pseudonocardiaceae</taxon>
        <taxon>Saccharopolyspora</taxon>
    </lineage>
</organism>
<sequence>MMTRLSTIDSMAVETEVDQRNPWLADGFITGLIVALLNSSVLGSLPVFSSLPVDLTALVGFTLGVTTLLTLCARMQWLTGFAPVAVLFATCIPAVLLSSFNEYGQTKIPSFFFITCLATAAAVTLVRTRPRILWLLWWFALAGLLEIIIAQAQAVGMGEERLALVGSNTVHLGRAAGAAICVIGVLILHLQRRRARGWMWGIMGCGVVVAFLAGSAFATGSRGPLIALAAAVILVAISVPGTPIRRAARLALATVALLIFALWGLSNAPELSEQRIKGIIDGNEDASALARARLYSATLALAVLRPLGVGWGDLSAELPPWAQLDSGLRQYPHNIFVEVGVEGGWIAAAALVAVVVLALTRARALLRQLEGIGVMSLLWFFLLNACLSGDVNDNRAFFVMLGVALGLPAVRRELHASSPPAGWVVARPSVVRRSYGFTTFGATSSLNGFLKPSEADDASFRREQLR</sequence>
<dbReference type="InterPro" id="IPR007016">
    <property type="entry name" value="O-antigen_ligase-rel_domated"/>
</dbReference>
<evidence type="ECO:0000259" key="6">
    <source>
        <dbReference type="Pfam" id="PF04932"/>
    </source>
</evidence>
<dbReference type="Pfam" id="PF04932">
    <property type="entry name" value="Wzy_C"/>
    <property type="match status" value="1"/>
</dbReference>
<accession>A0A4R4UXN1</accession>
<evidence type="ECO:0000256" key="5">
    <source>
        <dbReference type="SAM" id="Phobius"/>
    </source>
</evidence>
<dbReference type="PANTHER" id="PTHR37422:SF13">
    <property type="entry name" value="LIPOPOLYSACCHARIDE BIOSYNTHESIS PROTEIN PA4999-RELATED"/>
    <property type="match status" value="1"/>
</dbReference>
<feature type="transmembrane region" description="Helical" evidence="5">
    <location>
        <begin position="28"/>
        <end position="49"/>
    </location>
</feature>
<feature type="transmembrane region" description="Helical" evidence="5">
    <location>
        <begin position="55"/>
        <end position="73"/>
    </location>
</feature>
<feature type="transmembrane region" description="Helical" evidence="5">
    <location>
        <begin position="223"/>
        <end position="240"/>
    </location>
</feature>
<keyword evidence="4 5" id="KW-0472">Membrane</keyword>
<dbReference type="GO" id="GO:0016874">
    <property type="term" value="F:ligase activity"/>
    <property type="evidence" value="ECO:0007669"/>
    <property type="project" value="UniProtKB-KW"/>
</dbReference>
<evidence type="ECO:0000256" key="2">
    <source>
        <dbReference type="ARBA" id="ARBA00022692"/>
    </source>
</evidence>
<dbReference type="AlphaFoldDB" id="A0A4R4UXN1"/>
<evidence type="ECO:0000256" key="4">
    <source>
        <dbReference type="ARBA" id="ARBA00023136"/>
    </source>
</evidence>
<proteinExistence type="predicted"/>
<dbReference type="InterPro" id="IPR051533">
    <property type="entry name" value="WaaL-like"/>
</dbReference>